<keyword evidence="2" id="KW-0812">Transmembrane</keyword>
<name>A0A7X0IFK8_9ACTN</name>
<evidence type="ECO:0000256" key="1">
    <source>
        <dbReference type="SAM" id="MobiDB-lite"/>
    </source>
</evidence>
<dbReference type="RefSeq" id="WP_184982737.1">
    <property type="nucleotide sequence ID" value="NZ_JACHIU010000001.1"/>
</dbReference>
<dbReference type="Proteomes" id="UP000555564">
    <property type="component" value="Unassembled WGS sequence"/>
</dbReference>
<feature type="chain" id="PRO_5038722645" evidence="3">
    <location>
        <begin position="26"/>
        <end position="286"/>
    </location>
</feature>
<keyword evidence="2" id="KW-0472">Membrane</keyword>
<sequence>MRIRPVLLSAMLGGGLLLCQPAAFSDASEKAAETTNQVRYRCMTTGAAETQTIVVSVGLTMPAEAVAGQQLVIQWRGSYAGSGLRAPAGGLSGVKVYAYAAISGFPGLTSATGVGQLGTVGAGQEIPLPTAAVELRTTPNSAGTGAVTPAAINIGERPAEPLIECEVTNKTELKPGTLTVAGPGGSPTATLTPTPTSSPTVSPTTSPTPRHTSTVTATVTRSPAPGDSAETPAPAVTRTPAGGADTGGGGDAGWDGRPLVVTGSLIAAAAGAGLLLRRRTGRRRVA</sequence>
<feature type="compositionally biased region" description="Low complexity" evidence="1">
    <location>
        <begin position="186"/>
        <end position="216"/>
    </location>
</feature>
<evidence type="ECO:0000313" key="4">
    <source>
        <dbReference type="EMBL" id="MBB6474322.1"/>
    </source>
</evidence>
<reference evidence="4 5" key="1">
    <citation type="submission" date="2020-08" db="EMBL/GenBank/DDBJ databases">
        <title>Sequencing the genomes of 1000 actinobacteria strains.</title>
        <authorList>
            <person name="Klenk H.-P."/>
        </authorList>
    </citation>
    <scope>NUCLEOTIDE SEQUENCE [LARGE SCALE GENOMIC DNA]</scope>
    <source>
        <strain evidence="4 5">DSM 44936</strain>
    </source>
</reference>
<keyword evidence="2" id="KW-1133">Transmembrane helix</keyword>
<feature type="signal peptide" evidence="3">
    <location>
        <begin position="1"/>
        <end position="25"/>
    </location>
</feature>
<evidence type="ECO:0000313" key="5">
    <source>
        <dbReference type="Proteomes" id="UP000555564"/>
    </source>
</evidence>
<proteinExistence type="predicted"/>
<organism evidence="4 5">
    <name type="scientific">Sphaerisporangium rubeum</name>
    <dbReference type="NCBI Taxonomy" id="321317"/>
    <lineage>
        <taxon>Bacteria</taxon>
        <taxon>Bacillati</taxon>
        <taxon>Actinomycetota</taxon>
        <taxon>Actinomycetes</taxon>
        <taxon>Streptosporangiales</taxon>
        <taxon>Streptosporangiaceae</taxon>
        <taxon>Sphaerisporangium</taxon>
    </lineage>
</organism>
<feature type="compositionally biased region" description="Gly residues" evidence="1">
    <location>
        <begin position="244"/>
        <end position="253"/>
    </location>
</feature>
<gene>
    <name evidence="4" type="ORF">BJ992_003753</name>
</gene>
<keyword evidence="3" id="KW-0732">Signal</keyword>
<comment type="caution">
    <text evidence="4">The sequence shown here is derived from an EMBL/GenBank/DDBJ whole genome shotgun (WGS) entry which is preliminary data.</text>
</comment>
<protein>
    <submittedName>
        <fullName evidence="4">Uncharacterized protein</fullName>
    </submittedName>
</protein>
<evidence type="ECO:0000256" key="2">
    <source>
        <dbReference type="SAM" id="Phobius"/>
    </source>
</evidence>
<evidence type="ECO:0000256" key="3">
    <source>
        <dbReference type="SAM" id="SignalP"/>
    </source>
</evidence>
<feature type="transmembrane region" description="Helical" evidence="2">
    <location>
        <begin position="259"/>
        <end position="276"/>
    </location>
</feature>
<feature type="region of interest" description="Disordered" evidence="1">
    <location>
        <begin position="174"/>
        <end position="255"/>
    </location>
</feature>
<dbReference type="EMBL" id="JACHIU010000001">
    <property type="protein sequence ID" value="MBB6474322.1"/>
    <property type="molecule type" value="Genomic_DNA"/>
</dbReference>
<keyword evidence="5" id="KW-1185">Reference proteome</keyword>
<accession>A0A7X0IFK8</accession>
<dbReference type="AlphaFoldDB" id="A0A7X0IFK8"/>